<dbReference type="Proteomes" id="UP000807469">
    <property type="component" value="Unassembled WGS sequence"/>
</dbReference>
<dbReference type="OrthoDB" id="3265815at2759"/>
<keyword evidence="2" id="KW-1185">Reference proteome</keyword>
<evidence type="ECO:0000313" key="1">
    <source>
        <dbReference type="EMBL" id="KAF9483594.1"/>
    </source>
</evidence>
<accession>A0A9P6D4K5</accession>
<comment type="caution">
    <text evidence="1">The sequence shown here is derived from an EMBL/GenBank/DDBJ whole genome shotgun (WGS) entry which is preliminary data.</text>
</comment>
<organism evidence="1 2">
    <name type="scientific">Pholiota conissans</name>
    <dbReference type="NCBI Taxonomy" id="109636"/>
    <lineage>
        <taxon>Eukaryota</taxon>
        <taxon>Fungi</taxon>
        <taxon>Dikarya</taxon>
        <taxon>Basidiomycota</taxon>
        <taxon>Agaricomycotina</taxon>
        <taxon>Agaricomycetes</taxon>
        <taxon>Agaricomycetidae</taxon>
        <taxon>Agaricales</taxon>
        <taxon>Agaricineae</taxon>
        <taxon>Strophariaceae</taxon>
        <taxon>Pholiota</taxon>
    </lineage>
</organism>
<dbReference type="EMBL" id="MU155152">
    <property type="protein sequence ID" value="KAF9483594.1"/>
    <property type="molecule type" value="Genomic_DNA"/>
</dbReference>
<proteinExistence type="predicted"/>
<evidence type="ECO:0000313" key="2">
    <source>
        <dbReference type="Proteomes" id="UP000807469"/>
    </source>
</evidence>
<reference evidence="1" key="1">
    <citation type="submission" date="2020-11" db="EMBL/GenBank/DDBJ databases">
        <authorList>
            <consortium name="DOE Joint Genome Institute"/>
            <person name="Ahrendt S."/>
            <person name="Riley R."/>
            <person name="Andreopoulos W."/>
            <person name="Labutti K."/>
            <person name="Pangilinan J."/>
            <person name="Ruiz-Duenas F.J."/>
            <person name="Barrasa J.M."/>
            <person name="Sanchez-Garcia M."/>
            <person name="Camarero S."/>
            <person name="Miyauchi S."/>
            <person name="Serrano A."/>
            <person name="Linde D."/>
            <person name="Babiker R."/>
            <person name="Drula E."/>
            <person name="Ayuso-Fernandez I."/>
            <person name="Pacheco R."/>
            <person name="Padilla G."/>
            <person name="Ferreira P."/>
            <person name="Barriuso J."/>
            <person name="Kellner H."/>
            <person name="Castanera R."/>
            <person name="Alfaro M."/>
            <person name="Ramirez L."/>
            <person name="Pisabarro A.G."/>
            <person name="Kuo A."/>
            <person name="Tritt A."/>
            <person name="Lipzen A."/>
            <person name="He G."/>
            <person name="Yan M."/>
            <person name="Ng V."/>
            <person name="Cullen D."/>
            <person name="Martin F."/>
            <person name="Rosso M.-N."/>
            <person name="Henrissat B."/>
            <person name="Hibbett D."/>
            <person name="Martinez A.T."/>
            <person name="Grigoriev I.V."/>
        </authorList>
    </citation>
    <scope>NUCLEOTIDE SEQUENCE</scope>
    <source>
        <strain evidence="1">CIRM-BRFM 674</strain>
    </source>
</reference>
<gene>
    <name evidence="1" type="ORF">BDN70DRAFT_851454</name>
</gene>
<name>A0A9P6D4K5_9AGAR</name>
<sequence length="322" mass="36352">MSKLRANVRLRKYAQLADRKRSHSDTYTRSTTMSTLFESNNSPPHLSLEDTVSISTVFHPGSQPQPDSILSSSDGVLFYVHSPTLVQLFPNVFRHSGFAPLSDPMFRDILFPLDIPANELNVMLHALYRTSAAVHSPGWDTLLASVDRMPTCNITPNRLILPSTPIHELLLSYASLKPLELYALGAFYDIHSLAVSSSSYLLSYDIATITDRMAERIGAIHLKKLMVLHMERSLSFRAILLSYPLYYPSTIDCAFQDQCRLNHVWALIAAYLVWDSRADLSIRSLKLALDSPENLTCDVCRQVLQDRIKNVLARWSSVKRTI</sequence>
<evidence type="ECO:0008006" key="3">
    <source>
        <dbReference type="Google" id="ProtNLM"/>
    </source>
</evidence>
<dbReference type="AlphaFoldDB" id="A0A9P6D4K5"/>
<protein>
    <recommendedName>
        <fullName evidence="3">BTB domain-containing protein</fullName>
    </recommendedName>
</protein>